<accession>A0A3A8K2I8</accession>
<feature type="region of interest" description="Disordered" evidence="1">
    <location>
        <begin position="42"/>
        <end position="104"/>
    </location>
</feature>
<organism evidence="2 3">
    <name type="scientific">Corallococcus carmarthensis</name>
    <dbReference type="NCBI Taxonomy" id="2316728"/>
    <lineage>
        <taxon>Bacteria</taxon>
        <taxon>Pseudomonadati</taxon>
        <taxon>Myxococcota</taxon>
        <taxon>Myxococcia</taxon>
        <taxon>Myxococcales</taxon>
        <taxon>Cystobacterineae</taxon>
        <taxon>Myxococcaceae</taxon>
        <taxon>Corallococcus</taxon>
    </lineage>
</organism>
<dbReference type="Proteomes" id="UP000268313">
    <property type="component" value="Unassembled WGS sequence"/>
</dbReference>
<dbReference type="EMBL" id="RAWE01000070">
    <property type="protein sequence ID" value="RKH01497.1"/>
    <property type="molecule type" value="Genomic_DNA"/>
</dbReference>
<evidence type="ECO:0000256" key="1">
    <source>
        <dbReference type="SAM" id="MobiDB-lite"/>
    </source>
</evidence>
<gene>
    <name evidence="2" type="ORF">D7X32_19940</name>
</gene>
<dbReference type="AlphaFoldDB" id="A0A3A8K2I8"/>
<sequence length="104" mass="11028">MHARDGPPRCVFVPAHFRPHRTSAFTGFAEGQRHNVDAAMLVEPDRQNGGAGADALERTPKVASRNPGEDKRRGRPRPLSSRGPSAPVVSQGILPRGTAPSSAA</sequence>
<evidence type="ECO:0000313" key="2">
    <source>
        <dbReference type="EMBL" id="RKH01497.1"/>
    </source>
</evidence>
<evidence type="ECO:0000313" key="3">
    <source>
        <dbReference type="Proteomes" id="UP000268313"/>
    </source>
</evidence>
<reference evidence="3" key="1">
    <citation type="submission" date="2018-09" db="EMBL/GenBank/DDBJ databases">
        <authorList>
            <person name="Livingstone P.G."/>
            <person name="Whitworth D.E."/>
        </authorList>
    </citation>
    <scope>NUCLEOTIDE SEQUENCE [LARGE SCALE GENOMIC DNA]</scope>
    <source>
        <strain evidence="3">CA043D</strain>
    </source>
</reference>
<name>A0A3A8K2I8_9BACT</name>
<comment type="caution">
    <text evidence="2">The sequence shown here is derived from an EMBL/GenBank/DDBJ whole genome shotgun (WGS) entry which is preliminary data.</text>
</comment>
<protein>
    <submittedName>
        <fullName evidence="2">Uncharacterized protein</fullName>
    </submittedName>
</protein>
<proteinExistence type="predicted"/>
<keyword evidence="3" id="KW-1185">Reference proteome</keyword>